<dbReference type="RefSeq" id="YP_002225012.1">
    <property type="nucleotide sequence ID" value="NC_011273.1"/>
</dbReference>
<name>B5LJA5_9CAUD</name>
<evidence type="ECO:0000313" key="1">
    <source>
        <dbReference type="EMBL" id="ACH62102.1"/>
    </source>
</evidence>
<dbReference type="Proteomes" id="UP000001849">
    <property type="component" value="Segment"/>
</dbReference>
<dbReference type="EMBL" id="EU826466">
    <property type="protein sequence ID" value="ACH62102.1"/>
    <property type="molecule type" value="Genomic_DNA"/>
</dbReference>
<organism evidence="1 2">
    <name type="scientific">Mycobacterium phage Myrna</name>
    <dbReference type="NCBI Taxonomy" id="546805"/>
    <lineage>
        <taxon>Viruses</taxon>
        <taxon>Duplodnaviria</taxon>
        <taxon>Heunggongvirae</taxon>
        <taxon>Uroviricota</taxon>
        <taxon>Caudoviricetes</taxon>
        <taxon>Ceeclamvirinae</taxon>
        <taxon>Myrnavirus</taxon>
        <taxon>Myrnavirus myrna</taxon>
    </lineage>
</organism>
<reference evidence="1 2" key="1">
    <citation type="submission" date="2008-06" db="EMBL/GenBank/DDBJ databases">
        <authorList>
            <person name="Smith A.L."/>
            <person name="Paladin E.C."/>
            <person name="Jacobs-Sera D."/>
            <person name="Hendirx R.W."/>
            <person name="Hatfull G.F."/>
        </authorList>
    </citation>
    <scope>NUCLEOTIDE SEQUENCE [LARGE SCALE GENOMIC DNA]</scope>
</reference>
<dbReference type="GeneID" id="6920805"/>
<dbReference type="KEGG" id="vg:6920805"/>
<sequence>MITYEYNGVEFTRDELETAITDEANTLDGFDEESFDFGDWLSDAIGTGHVTVL</sequence>
<proteinExistence type="predicted"/>
<evidence type="ECO:0000313" key="2">
    <source>
        <dbReference type="Proteomes" id="UP000001849"/>
    </source>
</evidence>
<accession>B5LJA5</accession>
<keyword evidence="2" id="KW-1185">Reference proteome</keyword>
<protein>
    <submittedName>
        <fullName evidence="1">Uncharacterized protein</fullName>
    </submittedName>
</protein>
<gene>
    <name evidence="1" type="primary">101</name>
    <name evidence="1" type="ORF">MYRNA_101</name>
</gene>